<name>A0ABT0ZL11_9ACTN</name>
<feature type="region of interest" description="Disordered" evidence="1">
    <location>
        <begin position="121"/>
        <end position="216"/>
    </location>
</feature>
<dbReference type="InterPro" id="IPR032689">
    <property type="entry name" value="TraG-D_C"/>
</dbReference>
<comment type="caution">
    <text evidence="4">The sequence shown here is derived from an EMBL/GenBank/DDBJ whole genome shotgun (WGS) entry which is preliminary data.</text>
</comment>
<keyword evidence="2" id="KW-1133">Transmembrane helix</keyword>
<evidence type="ECO:0000259" key="3">
    <source>
        <dbReference type="Pfam" id="PF12696"/>
    </source>
</evidence>
<feature type="transmembrane region" description="Helical" evidence="2">
    <location>
        <begin position="20"/>
        <end position="44"/>
    </location>
</feature>
<dbReference type="Pfam" id="PF12696">
    <property type="entry name" value="TraG-D_C"/>
    <property type="match status" value="1"/>
</dbReference>
<keyword evidence="2" id="KW-0812">Transmembrane</keyword>
<dbReference type="Gene3D" id="3.40.50.300">
    <property type="entry name" value="P-loop containing nucleotide triphosphate hydrolases"/>
    <property type="match status" value="1"/>
</dbReference>
<dbReference type="RefSeq" id="WP_252427943.1">
    <property type="nucleotide sequence ID" value="NZ_JAMWMR010000031.1"/>
</dbReference>
<feature type="domain" description="TraD/TraG TraM recognition site" evidence="3">
    <location>
        <begin position="476"/>
        <end position="524"/>
    </location>
</feature>
<proteinExistence type="predicted"/>
<dbReference type="SUPFAM" id="SSF52540">
    <property type="entry name" value="P-loop containing nucleoside triphosphate hydrolases"/>
    <property type="match status" value="1"/>
</dbReference>
<protein>
    <submittedName>
        <fullName evidence="4">Type VI secretion protein</fullName>
    </submittedName>
</protein>
<organism evidence="4 5">
    <name type="scientific">Streptomyces macrolidinus</name>
    <dbReference type="NCBI Taxonomy" id="2952607"/>
    <lineage>
        <taxon>Bacteria</taxon>
        <taxon>Bacillati</taxon>
        <taxon>Actinomycetota</taxon>
        <taxon>Actinomycetes</taxon>
        <taxon>Kitasatosporales</taxon>
        <taxon>Streptomycetaceae</taxon>
        <taxon>Streptomyces</taxon>
    </lineage>
</organism>
<sequence length="528" mass="56092">MRPGRQRQSAQGGVPDGLLVGVLGLLIGVTLMVWTATGIAGWFARGAWPHGVRFTRTPMAIRQLLAQPHDLAGAWPDTPADQLSGYGLFWGLFISELMVLIVLSVFAIGTVTRWRAVRAHRRTASPGPERGHGAAEQRPTAPSSTQEVPETRETPVTREIPVTEQVPTPRPAAEPTEAPAVPAPLTAAPAAVSAEEPQTAQPAPATAQTGSVQTASSALRTAPSVILGAPNVRHPIAAQAVREAEGPALVVTSSPALWSETKDARAKLGPVLLYDPSHLCDTPARLHWVPTAGCEDKATAAARAVALLAPVRPTARIDEALADVAETLLRCCLHAAAIDGRTVRHLHRWAQGTQIQEAVRALRTNPKASSGTAGELEAALTSHPERRDMAQELTARALASLSTVNIREACTPHRNDSLALDSFVNEGGTLYVVGEPIEDPRQRPGAMPLLTALASSVVERGRRMAERSSSGRLDPPLTLVLDDVAAVAPLPQLPELLSTGADRGLPTLALLRSREQARTRWPHHELPV</sequence>
<keyword evidence="5" id="KW-1185">Reference proteome</keyword>
<feature type="compositionally biased region" description="Low complexity" evidence="1">
    <location>
        <begin position="171"/>
        <end position="209"/>
    </location>
</feature>
<dbReference type="EMBL" id="JAMWMR010000031">
    <property type="protein sequence ID" value="MCN9244215.1"/>
    <property type="molecule type" value="Genomic_DNA"/>
</dbReference>
<evidence type="ECO:0000256" key="2">
    <source>
        <dbReference type="SAM" id="Phobius"/>
    </source>
</evidence>
<accession>A0ABT0ZL11</accession>
<feature type="transmembrane region" description="Helical" evidence="2">
    <location>
        <begin position="88"/>
        <end position="112"/>
    </location>
</feature>
<evidence type="ECO:0000313" key="4">
    <source>
        <dbReference type="EMBL" id="MCN9244215.1"/>
    </source>
</evidence>
<dbReference type="Proteomes" id="UP001523219">
    <property type="component" value="Unassembled WGS sequence"/>
</dbReference>
<reference evidence="4 5" key="1">
    <citation type="submission" date="2022-05" db="EMBL/GenBank/DDBJ databases">
        <title>Streptomyces sp. nov. RY43-2 isolated from soil of a peat swamp forest.</title>
        <authorList>
            <person name="Kanchanasin P."/>
            <person name="Tanasupawat S."/>
            <person name="Phongsopitanun W."/>
        </authorList>
    </citation>
    <scope>NUCLEOTIDE SEQUENCE [LARGE SCALE GENOMIC DNA]</scope>
    <source>
        <strain evidence="4 5">RY43-2</strain>
    </source>
</reference>
<dbReference type="InterPro" id="IPR027417">
    <property type="entry name" value="P-loop_NTPase"/>
</dbReference>
<keyword evidence="2" id="KW-0472">Membrane</keyword>
<evidence type="ECO:0000256" key="1">
    <source>
        <dbReference type="SAM" id="MobiDB-lite"/>
    </source>
</evidence>
<dbReference type="CDD" id="cd01127">
    <property type="entry name" value="TrwB_TraG_TraD_VirD4"/>
    <property type="match status" value="1"/>
</dbReference>
<evidence type="ECO:0000313" key="5">
    <source>
        <dbReference type="Proteomes" id="UP001523219"/>
    </source>
</evidence>
<gene>
    <name evidence="4" type="ORF">NGF19_26110</name>
</gene>